<dbReference type="Pfam" id="PF02931">
    <property type="entry name" value="Neur_chan_LBD"/>
    <property type="match status" value="1"/>
</dbReference>
<proteinExistence type="inferred from homology"/>
<comment type="subcellular location">
    <subcellularLocation>
        <location evidence="2">Cell membrane</location>
    </subcellularLocation>
    <subcellularLocation>
        <location evidence="1">Membrane</location>
        <topology evidence="1">Multi-pass membrane protein</topology>
    </subcellularLocation>
</comment>
<evidence type="ECO:0000259" key="12">
    <source>
        <dbReference type="Pfam" id="PF02931"/>
    </source>
</evidence>
<feature type="domain" description="Neurotransmitter-gated ion-channel ligand-binding" evidence="12">
    <location>
        <begin position="88"/>
        <end position="260"/>
    </location>
</feature>
<dbReference type="InterPro" id="IPR006202">
    <property type="entry name" value="Neur_chan_lig-bd"/>
</dbReference>
<evidence type="ECO:0000256" key="5">
    <source>
        <dbReference type="ARBA" id="ARBA00022692"/>
    </source>
</evidence>
<comment type="caution">
    <text evidence="14">The sequence shown here is derived from an EMBL/GenBank/DDBJ whole genome shotgun (WGS) entry which is preliminary data.</text>
</comment>
<evidence type="ECO:0000313" key="15">
    <source>
        <dbReference type="Proteomes" id="UP000024635"/>
    </source>
</evidence>
<evidence type="ECO:0000256" key="11">
    <source>
        <dbReference type="RuleBase" id="RU000687"/>
    </source>
</evidence>
<gene>
    <name evidence="14" type="primary">Acey_s0041.g478</name>
    <name evidence="14" type="ORF">Y032_0041g478</name>
</gene>
<evidence type="ECO:0000256" key="1">
    <source>
        <dbReference type="ARBA" id="ARBA00004141"/>
    </source>
</evidence>
<feature type="domain" description="Neurotransmitter-gated ion-channel transmembrane" evidence="13">
    <location>
        <begin position="304"/>
        <end position="398"/>
    </location>
</feature>
<dbReference type="PRINTS" id="PR00252">
    <property type="entry name" value="NRIONCHANNEL"/>
</dbReference>
<dbReference type="InterPro" id="IPR006029">
    <property type="entry name" value="Neurotrans-gated_channel_TM"/>
</dbReference>
<keyword evidence="9 11" id="KW-0472">Membrane</keyword>
<evidence type="ECO:0000256" key="2">
    <source>
        <dbReference type="ARBA" id="ARBA00004236"/>
    </source>
</evidence>
<dbReference type="CDD" id="cd19049">
    <property type="entry name" value="LGIC_TM_anion"/>
    <property type="match status" value="1"/>
</dbReference>
<sequence length="478" mass="54733">MARNPADDVDDGILLFEDVLRLVDAIASPCRAAEDPANHVIIHPPDHAPFFSSSNASTPIGGEMKLGQLYSAIVYSLLCCSVNALHPIYTQLQSKSMPTNGRNEPLKVHVGFYVESLGNFRSTEMTFDMDLYLYMSWLDTRMKHNGTDYVLINDKAILNQIWLPDLYFANARTAYFHEVTVHNFNMFVSPEGMIAYGTRVTLNLACHLNLQDYPLDRQTCLIKIISYAHVKHEMNATWFMDGPIRFNPEIGLPEYHIMSLEHEYCNGVFHYTITPNSSRLGDFSCLLGMVNLKRAIGFHLVQSYIPTGLIVAISWVSFWIDRRAVPARVSLSFTTLLTLSTQGNGIRYALPPVSYAKAIDYFYGVCMLFIFGVLLEFAMVNSYMRRANKYNHMAEKLQSGYGHKHIIVPSDYDSEYDEGPTKYYPHINKNSAHLMYKALRYSRRALAIDKAARFAFPSVFMLFNLVYWMYYMREPEDQ</sequence>
<dbReference type="PANTHER" id="PTHR18945">
    <property type="entry name" value="NEUROTRANSMITTER GATED ION CHANNEL"/>
    <property type="match status" value="1"/>
</dbReference>
<reference evidence="15" key="1">
    <citation type="journal article" date="2015" name="Nat. Genet.">
        <title>The genome and transcriptome of the zoonotic hookworm Ancylostoma ceylanicum identify infection-specific gene families.</title>
        <authorList>
            <person name="Schwarz E.M."/>
            <person name="Hu Y."/>
            <person name="Antoshechkin I."/>
            <person name="Miller M.M."/>
            <person name="Sternberg P.W."/>
            <person name="Aroian R.V."/>
        </authorList>
    </citation>
    <scope>NUCLEOTIDE SEQUENCE</scope>
    <source>
        <strain evidence="15">HY135</strain>
    </source>
</reference>
<feature type="transmembrane region" description="Helical" evidence="11">
    <location>
        <begin position="361"/>
        <end position="383"/>
    </location>
</feature>
<keyword evidence="8 11" id="KW-0406">Ion transport</keyword>
<keyword evidence="5 11" id="KW-0812">Transmembrane</keyword>
<accession>A0A016UHL7</accession>
<keyword evidence="15" id="KW-1185">Reference proteome</keyword>
<dbReference type="Proteomes" id="UP000024635">
    <property type="component" value="Unassembled WGS sequence"/>
</dbReference>
<dbReference type="AlphaFoldDB" id="A0A016UHL7"/>
<dbReference type="InterPro" id="IPR006201">
    <property type="entry name" value="Neur_channel"/>
</dbReference>
<feature type="transmembrane region" description="Helical" evidence="11">
    <location>
        <begin position="296"/>
        <end position="320"/>
    </location>
</feature>
<dbReference type="InterPro" id="IPR036734">
    <property type="entry name" value="Neur_chan_lig-bd_sf"/>
</dbReference>
<evidence type="ECO:0000256" key="7">
    <source>
        <dbReference type="ARBA" id="ARBA00022989"/>
    </source>
</evidence>
<evidence type="ECO:0000256" key="4">
    <source>
        <dbReference type="ARBA" id="ARBA00022475"/>
    </source>
</evidence>
<evidence type="ECO:0000256" key="9">
    <source>
        <dbReference type="ARBA" id="ARBA00023136"/>
    </source>
</evidence>
<dbReference type="SUPFAM" id="SSF90112">
    <property type="entry name" value="Neurotransmitter-gated ion-channel transmembrane pore"/>
    <property type="match status" value="1"/>
</dbReference>
<dbReference type="InterPro" id="IPR036719">
    <property type="entry name" value="Neuro-gated_channel_TM_sf"/>
</dbReference>
<dbReference type="STRING" id="53326.A0A016UHL7"/>
<keyword evidence="3 11" id="KW-0813">Transport</keyword>
<dbReference type="FunFam" id="2.70.170.10:FF:000051">
    <property type="entry name" value="Ligand-Gated ion Channel"/>
    <property type="match status" value="1"/>
</dbReference>
<dbReference type="GO" id="GO:0005230">
    <property type="term" value="F:extracellular ligand-gated monoatomic ion channel activity"/>
    <property type="evidence" value="ECO:0007669"/>
    <property type="project" value="InterPro"/>
</dbReference>
<dbReference type="InterPro" id="IPR018000">
    <property type="entry name" value="Neurotransmitter_ion_chnl_CS"/>
</dbReference>
<evidence type="ECO:0008006" key="16">
    <source>
        <dbReference type="Google" id="ProtNLM"/>
    </source>
</evidence>
<name>A0A016UHL7_9BILA</name>
<protein>
    <recommendedName>
        <fullName evidence="16">Cation transporter family protein</fullName>
    </recommendedName>
</protein>
<dbReference type="EMBL" id="JARK01001377">
    <property type="protein sequence ID" value="EYC14332.1"/>
    <property type="molecule type" value="Genomic_DNA"/>
</dbReference>
<dbReference type="Pfam" id="PF02932">
    <property type="entry name" value="Neur_chan_memb"/>
    <property type="match status" value="1"/>
</dbReference>
<dbReference type="GO" id="GO:0004888">
    <property type="term" value="F:transmembrane signaling receptor activity"/>
    <property type="evidence" value="ECO:0007669"/>
    <property type="project" value="InterPro"/>
</dbReference>
<dbReference type="OrthoDB" id="8890589at2759"/>
<feature type="transmembrane region" description="Helical" evidence="11">
    <location>
        <begin position="451"/>
        <end position="470"/>
    </location>
</feature>
<dbReference type="SUPFAM" id="SSF63712">
    <property type="entry name" value="Nicotinic receptor ligand binding domain-like"/>
    <property type="match status" value="1"/>
</dbReference>
<keyword evidence="7 11" id="KW-1133">Transmembrane helix</keyword>
<evidence type="ECO:0000256" key="3">
    <source>
        <dbReference type="ARBA" id="ARBA00022448"/>
    </source>
</evidence>
<organism evidence="14 15">
    <name type="scientific">Ancylostoma ceylanicum</name>
    <dbReference type="NCBI Taxonomy" id="53326"/>
    <lineage>
        <taxon>Eukaryota</taxon>
        <taxon>Metazoa</taxon>
        <taxon>Ecdysozoa</taxon>
        <taxon>Nematoda</taxon>
        <taxon>Chromadorea</taxon>
        <taxon>Rhabditida</taxon>
        <taxon>Rhabditina</taxon>
        <taxon>Rhabditomorpha</taxon>
        <taxon>Strongyloidea</taxon>
        <taxon>Ancylostomatidae</taxon>
        <taxon>Ancylostomatinae</taxon>
        <taxon>Ancylostoma</taxon>
    </lineage>
</organism>
<dbReference type="Gene3D" id="1.20.58.390">
    <property type="entry name" value="Neurotransmitter-gated ion-channel transmembrane domain"/>
    <property type="match status" value="1"/>
</dbReference>
<evidence type="ECO:0000256" key="10">
    <source>
        <dbReference type="ARBA" id="ARBA00023303"/>
    </source>
</evidence>
<dbReference type="PROSITE" id="PS00236">
    <property type="entry name" value="NEUROTR_ION_CHANNEL"/>
    <property type="match status" value="1"/>
</dbReference>
<evidence type="ECO:0000256" key="8">
    <source>
        <dbReference type="ARBA" id="ARBA00023065"/>
    </source>
</evidence>
<evidence type="ECO:0000256" key="6">
    <source>
        <dbReference type="ARBA" id="ARBA00022729"/>
    </source>
</evidence>
<keyword evidence="10 11" id="KW-0407">Ion channel</keyword>
<dbReference type="InterPro" id="IPR038050">
    <property type="entry name" value="Neuro_actylchol_rec"/>
</dbReference>
<comment type="caution">
    <text evidence="11">Lacks conserved residue(s) required for the propagation of feature annotation.</text>
</comment>
<evidence type="ECO:0000313" key="14">
    <source>
        <dbReference type="EMBL" id="EYC14332.1"/>
    </source>
</evidence>
<comment type="similarity">
    <text evidence="11">Belongs to the ligand-gated ion channel (TC 1.A.9) family.</text>
</comment>
<dbReference type="CDD" id="cd18987">
    <property type="entry name" value="LGIC_ECD_anion"/>
    <property type="match status" value="1"/>
</dbReference>
<dbReference type="InterPro" id="IPR006028">
    <property type="entry name" value="GABAA/Glycine_rcpt"/>
</dbReference>
<dbReference type="PRINTS" id="PR00253">
    <property type="entry name" value="GABAARECEPTR"/>
</dbReference>
<keyword evidence="4" id="KW-1003">Cell membrane</keyword>
<keyword evidence="6" id="KW-0732">Signal</keyword>
<evidence type="ECO:0000259" key="13">
    <source>
        <dbReference type="Pfam" id="PF02932"/>
    </source>
</evidence>
<dbReference type="Gene3D" id="2.70.170.10">
    <property type="entry name" value="Neurotransmitter-gated ion-channel ligand-binding domain"/>
    <property type="match status" value="1"/>
</dbReference>
<dbReference type="GO" id="GO:0005886">
    <property type="term" value="C:plasma membrane"/>
    <property type="evidence" value="ECO:0007669"/>
    <property type="project" value="UniProtKB-SubCell"/>
</dbReference>